<gene>
    <name evidence="2" type="ORF">ETN48_p0153</name>
</gene>
<evidence type="ECO:0000313" key="2">
    <source>
        <dbReference type="EMBL" id="CBX36081.1"/>
    </source>
</evidence>
<geneLocation type="plasmid" evidence="2">
    <name>pETN48</name>
</geneLocation>
<dbReference type="AlphaFoldDB" id="E3PYW5"/>
<sequence>MVAMTGENCSTPNAYILFTAFDIFLAFNAFNAFNAFYAFNALVMTPTY</sequence>
<protein>
    <submittedName>
        <fullName evidence="2">Uncharacterized protein</fullName>
    </submittedName>
</protein>
<organism evidence="2">
    <name type="scientific">Escherichia coli</name>
    <dbReference type="NCBI Taxonomy" id="562"/>
    <lineage>
        <taxon>Bacteria</taxon>
        <taxon>Pseudomonadati</taxon>
        <taxon>Pseudomonadota</taxon>
        <taxon>Gammaproteobacteria</taxon>
        <taxon>Enterobacterales</taxon>
        <taxon>Enterobacteriaceae</taxon>
        <taxon>Escherichia</taxon>
    </lineage>
</organism>
<name>E3PYW5_ECOLX</name>
<accession>E3PYW5</accession>
<feature type="transmembrane region" description="Helical" evidence="1">
    <location>
        <begin position="14"/>
        <end position="39"/>
    </location>
</feature>
<evidence type="ECO:0000256" key="1">
    <source>
        <dbReference type="SAM" id="Phobius"/>
    </source>
</evidence>
<keyword evidence="2" id="KW-0614">Plasmid</keyword>
<keyword evidence="1" id="KW-1133">Transmembrane helix</keyword>
<proteinExistence type="predicted"/>
<reference evidence="2" key="1">
    <citation type="submission" date="2010-10" db="EMBL/GenBank/DDBJ databases">
        <title>Complete nucleotide sequence of plasmid pTN48 encoding the CTX-M-14 extended spectrum beta-lactamase from an Escherichia coli O102-ST405 strain.</title>
        <authorList>
            <person name="Billard-Pomares T."/>
            <person name="Tenaillon O."/>
            <person name="Le Nagard H."/>
            <person name="Rouy Z."/>
            <person name="Cruvellier S."/>
            <person name="Medigue C."/>
            <person name="Arlet G."/>
            <person name="Denamur E."/>
            <person name="Branger C."/>
        </authorList>
    </citation>
    <scope>NUCLEOTIDE SEQUENCE [LARGE SCALE GENOMIC DNA]</scope>
    <source>
        <strain evidence="2">O102-ST405</strain>
        <plasmid evidence="2">pETN48</plasmid>
    </source>
</reference>
<keyword evidence="1" id="KW-0812">Transmembrane</keyword>
<dbReference type="EMBL" id="FQ482074">
    <property type="protein sequence ID" value="CBX36081.1"/>
    <property type="molecule type" value="Genomic_DNA"/>
</dbReference>
<reference evidence="2" key="2">
    <citation type="submission" date="2010-10" db="EMBL/GenBank/DDBJ databases">
        <authorList>
            <person name="Genoscope - CEA"/>
        </authorList>
    </citation>
    <scope>NUCLEOTIDE SEQUENCE [LARGE SCALE GENOMIC DNA]</scope>
    <source>
        <strain evidence="2">O102-ST405</strain>
        <plasmid evidence="2">pETN48</plasmid>
    </source>
</reference>
<keyword evidence="1" id="KW-0472">Membrane</keyword>